<protein>
    <recommendedName>
        <fullName evidence="4">DUF2878 domain-containing protein</fullName>
    </recommendedName>
</protein>
<feature type="transmembrane region" description="Helical" evidence="1">
    <location>
        <begin position="107"/>
        <end position="125"/>
    </location>
</feature>
<keyword evidence="1" id="KW-1133">Transmembrane helix</keyword>
<evidence type="ECO:0008006" key="4">
    <source>
        <dbReference type="Google" id="ProtNLM"/>
    </source>
</evidence>
<feature type="transmembrane region" description="Helical" evidence="1">
    <location>
        <begin position="48"/>
        <end position="68"/>
    </location>
</feature>
<keyword evidence="1" id="KW-0812">Transmembrane</keyword>
<dbReference type="RefSeq" id="WP_077406247.1">
    <property type="nucleotide sequence ID" value="NZ_CP019650.1"/>
</dbReference>
<proteinExistence type="predicted"/>
<dbReference type="Proteomes" id="UP000188219">
    <property type="component" value="Chromosome"/>
</dbReference>
<dbReference type="EMBL" id="CP019650">
    <property type="protein sequence ID" value="AQQ68614.1"/>
    <property type="molecule type" value="Genomic_DNA"/>
</dbReference>
<dbReference type="KEGG" id="maga:Mag101_13975"/>
<dbReference type="STRING" id="260552.Mag101_13975"/>
<reference evidence="2" key="1">
    <citation type="submission" date="2017-02" db="EMBL/GenBank/DDBJ databases">
        <title>Genome of Microbulbifer agarilyticus GP101.</title>
        <authorList>
            <person name="Jung J."/>
            <person name="Bae S.S."/>
            <person name="Baek K."/>
        </authorList>
    </citation>
    <scope>NUCLEOTIDE SEQUENCE [LARGE SCALE GENOMIC DNA]</scope>
    <source>
        <strain evidence="2">GP101</strain>
    </source>
</reference>
<feature type="transmembrane region" description="Helical" evidence="1">
    <location>
        <begin position="80"/>
        <end position="101"/>
    </location>
</feature>
<dbReference type="InterPro" id="IPR021306">
    <property type="entry name" value="DUF2878"/>
</dbReference>
<evidence type="ECO:0000256" key="1">
    <source>
        <dbReference type="SAM" id="Phobius"/>
    </source>
</evidence>
<dbReference type="Pfam" id="PF11086">
    <property type="entry name" value="DUF2878"/>
    <property type="match status" value="1"/>
</dbReference>
<feature type="transmembrane region" description="Helical" evidence="1">
    <location>
        <begin position="137"/>
        <end position="160"/>
    </location>
</feature>
<organism evidence="2 3">
    <name type="scientific">Microbulbifer agarilyticus</name>
    <dbReference type="NCBI Taxonomy" id="260552"/>
    <lineage>
        <taxon>Bacteria</taxon>
        <taxon>Pseudomonadati</taxon>
        <taxon>Pseudomonadota</taxon>
        <taxon>Gammaproteobacteria</taxon>
        <taxon>Cellvibrionales</taxon>
        <taxon>Microbulbiferaceae</taxon>
        <taxon>Microbulbifer</taxon>
    </lineage>
</organism>
<accession>A0A1Q2M7D8</accession>
<dbReference type="AlphaFoldDB" id="A0A1Q2M7D8"/>
<feature type="transmembrane region" description="Helical" evidence="1">
    <location>
        <begin position="9"/>
        <end position="42"/>
    </location>
</feature>
<gene>
    <name evidence="2" type="ORF">Mag101_13975</name>
</gene>
<sequence>MHYKKMANFALFVAGWWVALLGGNAMALIALFVVLMLHFFIWRDIRDIFLILGFIFCGFGVEWAFMLYGVQEYQSTLPPAWVICIWAMLATTVRYSLSWLIHKPLHAALAGLLIAPVFYLNSVYFGPAGWGRPVWQCLLSIALVWSLLAALISGVLAPLVNQMDAVENRVG</sequence>
<dbReference type="OrthoDB" id="21939at2"/>
<evidence type="ECO:0000313" key="3">
    <source>
        <dbReference type="Proteomes" id="UP000188219"/>
    </source>
</evidence>
<evidence type="ECO:0000313" key="2">
    <source>
        <dbReference type="EMBL" id="AQQ68614.1"/>
    </source>
</evidence>
<keyword evidence="1" id="KW-0472">Membrane</keyword>
<keyword evidence="3" id="KW-1185">Reference proteome</keyword>
<name>A0A1Q2M7D8_9GAMM</name>